<evidence type="ECO:0000313" key="5">
    <source>
        <dbReference type="EMBL" id="CDQ24592.1"/>
    </source>
</evidence>
<evidence type="ECO:0000313" key="6">
    <source>
        <dbReference type="Proteomes" id="UP000028868"/>
    </source>
</evidence>
<reference evidence="6" key="1">
    <citation type="submission" date="2014-03" db="EMBL/GenBank/DDBJ databases">
        <authorList>
            <person name="Urmite Genomes U."/>
        </authorList>
    </citation>
    <scope>NUCLEOTIDE SEQUENCE [LARGE SCALE GENOMIC DNA]</scope>
    <source>
        <strain evidence="6">HD-03</strain>
    </source>
</reference>
<dbReference type="FunFam" id="3.30.300.30:FF:000008">
    <property type="entry name" value="2,3-dihydroxybenzoate-AMP ligase"/>
    <property type="match status" value="1"/>
</dbReference>
<proteinExistence type="inferred from homology"/>
<dbReference type="Gene3D" id="2.30.38.10">
    <property type="entry name" value="Luciferase, Domain 3"/>
    <property type="match status" value="1"/>
</dbReference>
<gene>
    <name evidence="5" type="primary">fadD</name>
    <name evidence="5" type="ORF">BN983_02883</name>
</gene>
<dbReference type="SUPFAM" id="SSF56801">
    <property type="entry name" value="Acetyl-CoA synthetase-like"/>
    <property type="match status" value="1"/>
</dbReference>
<dbReference type="PANTHER" id="PTHR43767:SF9">
    <property type="entry name" value="LONG-CHAIN-FATTY-ACID--COA LIGASE"/>
    <property type="match status" value="1"/>
</dbReference>
<dbReference type="InterPro" id="IPR045851">
    <property type="entry name" value="AMP-bd_C_sf"/>
</dbReference>
<reference evidence="5 6" key="2">
    <citation type="submission" date="2014-05" db="EMBL/GenBank/DDBJ databases">
        <title>Draft genome sequence of Halobacillus karajensis HK-03.</title>
        <authorList>
            <person name="Khelaifia S."/>
            <person name="Croce O."/>
            <person name="Lagier J.C."/>
            <person name="Raoult D."/>
        </authorList>
    </citation>
    <scope>NUCLEOTIDE SEQUENCE [LARGE SCALE GENOMIC DNA]</scope>
    <source>
        <strain evidence="5 6">HD-03</strain>
    </source>
</reference>
<sequence length="567" mass="64865">MSDFQRPWHKLYPPEVPVTIDYEERPLHNYLKTSAEVYGEKKALYFMGKEMTFKEVYTQAKALASYLQDLGLEKGDRVSVMLPNCPQSVVSYYGVLMAGGIVVQTNPLYMERELEYQLKDSGAKMIICLDILYPKAANIKPETSLEHIIVTGIKDYLPFPKNKIYPFIQKRQYQVLVKPEQSTDTHLWTHMLKKASGDVKEVSIYPKEDLALLQYTGGTTGFPKGVMLTHFNLIVNTQMSKKWLYKCKDGEETVLAILPFFHVYGMTSVMNLSVMMGNKMILMPKFEPEDVLKIIEKQRPTLFPGAPTIYIGLLNHPDLMKYDLSSIEACISGSAPLPVEVQERFEAVTGGRLVEGYGLTETSPVTHSNLVWGQRMSGSIGIPWPDTDAKIFKMDTKEEAENGEIGEIVIKGPQVMRGYWNRHEETAQVLSEDGWFHTGDMGYMDDAGYFYIVDRKKDMIIAGGYNIYPREVEEVLYEHSEIQEAVVVGVPDPYRGETVKAFIVKKQGSEITEEELNEYCRKNIAAYKVPRLYEFRKELPKTAVGKILRRNLIEEERRKYEESESMQ</sequence>
<organism evidence="5 6">
    <name type="scientific">Halobacillus karajensis</name>
    <dbReference type="NCBI Taxonomy" id="195088"/>
    <lineage>
        <taxon>Bacteria</taxon>
        <taxon>Bacillati</taxon>
        <taxon>Bacillota</taxon>
        <taxon>Bacilli</taxon>
        <taxon>Bacillales</taxon>
        <taxon>Bacillaceae</taxon>
        <taxon>Halobacillus</taxon>
    </lineage>
</organism>
<accession>A0A024P8C2</accession>
<protein>
    <submittedName>
        <fullName evidence="5">Long-chain-fatty-acid--CoA ligase</fullName>
    </submittedName>
</protein>
<dbReference type="FunFam" id="3.40.50.12780:FF:000003">
    <property type="entry name" value="Long-chain-fatty-acid--CoA ligase FadD"/>
    <property type="match status" value="1"/>
</dbReference>
<evidence type="ECO:0000256" key="2">
    <source>
        <dbReference type="ARBA" id="ARBA00022598"/>
    </source>
</evidence>
<keyword evidence="2 5" id="KW-0436">Ligase</keyword>
<dbReference type="PANTHER" id="PTHR43767">
    <property type="entry name" value="LONG-CHAIN-FATTY-ACID--COA LIGASE"/>
    <property type="match status" value="1"/>
</dbReference>
<feature type="domain" description="AMP-binding enzyme C-terminal" evidence="4">
    <location>
        <begin position="471"/>
        <end position="546"/>
    </location>
</feature>
<dbReference type="AlphaFoldDB" id="A0A024P8C2"/>
<dbReference type="InterPro" id="IPR050237">
    <property type="entry name" value="ATP-dep_AMP-bd_enzyme"/>
</dbReference>
<keyword evidence="6" id="KW-1185">Reference proteome</keyword>
<dbReference type="Pfam" id="PF13193">
    <property type="entry name" value="AMP-binding_C"/>
    <property type="match status" value="1"/>
</dbReference>
<dbReference type="NCBIfam" id="NF004837">
    <property type="entry name" value="PRK06187.1"/>
    <property type="match status" value="1"/>
</dbReference>
<dbReference type="InterPro" id="IPR000873">
    <property type="entry name" value="AMP-dep_synth/lig_dom"/>
</dbReference>
<comment type="caution">
    <text evidence="5">The sequence shown here is derived from an EMBL/GenBank/DDBJ whole genome shotgun (WGS) entry which is preliminary data.</text>
</comment>
<feature type="domain" description="AMP-dependent synthetase/ligase" evidence="3">
    <location>
        <begin position="32"/>
        <end position="420"/>
    </location>
</feature>
<dbReference type="Gene3D" id="3.30.300.30">
    <property type="match status" value="1"/>
</dbReference>
<dbReference type="GO" id="GO:0016877">
    <property type="term" value="F:ligase activity, forming carbon-sulfur bonds"/>
    <property type="evidence" value="ECO:0007669"/>
    <property type="project" value="UniProtKB-ARBA"/>
</dbReference>
<dbReference type="InterPro" id="IPR020845">
    <property type="entry name" value="AMP-binding_CS"/>
</dbReference>
<dbReference type="RefSeq" id="WP_035509537.1">
    <property type="nucleotide sequence ID" value="NZ_CCDH010000001.1"/>
</dbReference>
<dbReference type="PROSITE" id="PS00455">
    <property type="entry name" value="AMP_BINDING"/>
    <property type="match status" value="1"/>
</dbReference>
<evidence type="ECO:0000256" key="1">
    <source>
        <dbReference type="ARBA" id="ARBA00006432"/>
    </source>
</evidence>
<dbReference type="EMBL" id="CCDI010000003">
    <property type="protein sequence ID" value="CDQ24592.1"/>
    <property type="molecule type" value="Genomic_DNA"/>
</dbReference>
<evidence type="ECO:0000259" key="4">
    <source>
        <dbReference type="Pfam" id="PF13193"/>
    </source>
</evidence>
<dbReference type="Gene3D" id="3.40.50.980">
    <property type="match status" value="2"/>
</dbReference>
<dbReference type="OrthoDB" id="9803968at2"/>
<dbReference type="Pfam" id="PF00501">
    <property type="entry name" value="AMP-binding"/>
    <property type="match status" value="1"/>
</dbReference>
<comment type="similarity">
    <text evidence="1">Belongs to the ATP-dependent AMP-binding enzyme family.</text>
</comment>
<dbReference type="InterPro" id="IPR025110">
    <property type="entry name" value="AMP-bd_C"/>
</dbReference>
<evidence type="ECO:0000259" key="3">
    <source>
        <dbReference type="Pfam" id="PF00501"/>
    </source>
</evidence>
<dbReference type="Proteomes" id="UP000028868">
    <property type="component" value="Unassembled WGS sequence"/>
</dbReference>
<dbReference type="CDD" id="cd05936">
    <property type="entry name" value="FC-FACS_FadD_like"/>
    <property type="match status" value="1"/>
</dbReference>
<name>A0A024P8C2_9BACI</name>